<dbReference type="KEGG" id="vg:10323563"/>
<evidence type="ECO:0000313" key="2">
    <source>
        <dbReference type="Proteomes" id="UP000008727"/>
    </source>
</evidence>
<reference evidence="1 2" key="1">
    <citation type="journal article" date="2010" name="Virol. J.">
        <title>Genomes of the T4-related bacteriophages as windows on microbial genome evolution.</title>
        <authorList>
            <person name="Petrov V.M."/>
            <person name="Ratnayaka S."/>
            <person name="Nolan J.M."/>
            <person name="Miller E.S."/>
            <person name="Karam J.D."/>
        </authorList>
    </citation>
    <scope>NUCLEOTIDE SEQUENCE [LARGE SCALE GENOMIC DNA]</scope>
</reference>
<organism evidence="1 2">
    <name type="scientific">Aeromonas phage 65</name>
    <dbReference type="NCBI Taxonomy" id="2919549"/>
    <lineage>
        <taxon>Viruses</taxon>
        <taxon>Duplodnaviria</taxon>
        <taxon>Heunggongvirae</taxon>
        <taxon>Uroviricota</taxon>
        <taxon>Caudoviricetes</taxon>
        <taxon>Pantevenvirales</taxon>
        <taxon>Straboviridae</taxon>
        <taxon>Emmerichvirinae</taxon>
        <taxon>Ishigurovirus</taxon>
        <taxon>Ishigurovirus osborne</taxon>
    </lineage>
</organism>
<gene>
    <name evidence="1" type="ORF">65p286</name>
</gene>
<protein>
    <submittedName>
        <fullName evidence="1">Uncharacterized protein</fullName>
    </submittedName>
</protein>
<name>E5DSC0_9CAUD</name>
<dbReference type="EMBL" id="GU459069">
    <property type="protein sequence ID" value="ADQ53294.1"/>
    <property type="molecule type" value="Genomic_DNA"/>
</dbReference>
<proteinExistence type="predicted"/>
<dbReference type="RefSeq" id="YP_004301123.1">
    <property type="nucleotide sequence ID" value="NC_015251.1"/>
</dbReference>
<evidence type="ECO:0000313" key="1">
    <source>
        <dbReference type="EMBL" id="ADQ53294.1"/>
    </source>
</evidence>
<dbReference type="Proteomes" id="UP000008727">
    <property type="component" value="Segment"/>
</dbReference>
<keyword evidence="2" id="KW-1185">Reference proteome</keyword>
<sequence length="46" mass="5114">MKYILIGSLLGVLAIVCSDVFHTQDLKDSVDGLNLVYKKLAEVVYE</sequence>
<accession>E5DSC0</accession>